<evidence type="ECO:0000256" key="2">
    <source>
        <dbReference type="SAM" id="Phobius"/>
    </source>
</evidence>
<evidence type="ECO:0000313" key="4">
    <source>
        <dbReference type="Proteomes" id="UP001361570"/>
    </source>
</evidence>
<comment type="caution">
    <text evidence="3">The sequence shown here is derived from an EMBL/GenBank/DDBJ whole genome shotgun (WGS) entry which is preliminary data.</text>
</comment>
<gene>
    <name evidence="3" type="ORF">TEK04_14020</name>
</gene>
<organism evidence="3 4">
    <name type="scientific">Klenkia sesuvii</name>
    <dbReference type="NCBI Taxonomy" id="3103137"/>
    <lineage>
        <taxon>Bacteria</taxon>
        <taxon>Bacillati</taxon>
        <taxon>Actinomycetota</taxon>
        <taxon>Actinomycetes</taxon>
        <taxon>Geodermatophilales</taxon>
        <taxon>Geodermatophilaceae</taxon>
        <taxon>Klenkia</taxon>
    </lineage>
</organism>
<protein>
    <recommendedName>
        <fullName evidence="5">Meckel syndrome type 1 protein</fullName>
    </recommendedName>
</protein>
<feature type="transmembrane region" description="Helical" evidence="2">
    <location>
        <begin position="102"/>
        <end position="123"/>
    </location>
</feature>
<dbReference type="RefSeq" id="WP_336404966.1">
    <property type="nucleotide sequence ID" value="NZ_JBAPLU010000014.1"/>
</dbReference>
<keyword evidence="4" id="KW-1185">Reference proteome</keyword>
<dbReference type="EMBL" id="JBAPLU010000014">
    <property type="protein sequence ID" value="MEI4272841.1"/>
    <property type="molecule type" value="Genomic_DNA"/>
</dbReference>
<feature type="compositionally biased region" description="Pro residues" evidence="1">
    <location>
        <begin position="34"/>
        <end position="52"/>
    </location>
</feature>
<feature type="region of interest" description="Disordered" evidence="1">
    <location>
        <begin position="34"/>
        <end position="98"/>
    </location>
</feature>
<evidence type="ECO:0000256" key="1">
    <source>
        <dbReference type="SAM" id="MobiDB-lite"/>
    </source>
</evidence>
<evidence type="ECO:0008006" key="5">
    <source>
        <dbReference type="Google" id="ProtNLM"/>
    </source>
</evidence>
<sequence>MGSHRQRRGAAGRRAEAVTGAATDAVAVVAPVLPTPPAAPASRPLPLPPPPLTGVRGPATGSRPGSRGPATGSRGPATGSRPGSRGPATGTRRAPARRNLRWVPVALAIWIASFLAVPAAVLVHQAVSERPTSVENAAETRTDPGPDAEQSGAARDAGGTQDVDHQRPVPADATGSGTVESAVAELDATAPDALEVGQPETARVPADPAATSAALVVDGTVGSHGTGTGTAVRPPAAAGSTTGAASSSTAAPTAPATAPASSAAVVAPGAPVEQDQPAAAAVQQAPLEAAAP</sequence>
<feature type="compositionally biased region" description="Low complexity" evidence="1">
    <location>
        <begin position="229"/>
        <end position="292"/>
    </location>
</feature>
<name>A0ABU8DVG6_9ACTN</name>
<reference evidence="3 4" key="1">
    <citation type="submission" date="2024-03" db="EMBL/GenBank/DDBJ databases">
        <title>Draft genome sequence of Klenkia sp. LSe6-5.</title>
        <authorList>
            <person name="Duangmal K."/>
            <person name="Chantavorakit T."/>
        </authorList>
    </citation>
    <scope>NUCLEOTIDE SEQUENCE [LARGE SCALE GENOMIC DNA]</scope>
    <source>
        <strain evidence="3 4">LSe6-5</strain>
    </source>
</reference>
<feature type="region of interest" description="Disordered" evidence="1">
    <location>
        <begin position="1"/>
        <end position="21"/>
    </location>
</feature>
<feature type="region of interest" description="Disordered" evidence="1">
    <location>
        <begin position="224"/>
        <end position="292"/>
    </location>
</feature>
<evidence type="ECO:0000313" key="3">
    <source>
        <dbReference type="EMBL" id="MEI4272841.1"/>
    </source>
</evidence>
<proteinExistence type="predicted"/>
<feature type="region of interest" description="Disordered" evidence="1">
    <location>
        <begin position="130"/>
        <end position="177"/>
    </location>
</feature>
<feature type="compositionally biased region" description="Basic residues" evidence="1">
    <location>
        <begin position="1"/>
        <end position="11"/>
    </location>
</feature>
<keyword evidence="2" id="KW-1133">Transmembrane helix</keyword>
<keyword evidence="2" id="KW-0812">Transmembrane</keyword>
<dbReference type="Proteomes" id="UP001361570">
    <property type="component" value="Unassembled WGS sequence"/>
</dbReference>
<accession>A0ABU8DVG6</accession>
<keyword evidence="2" id="KW-0472">Membrane</keyword>